<sequence>MKKLLIIVLRLNYGLFCSPGCFVQKQWDTLIEKLQVIKNDCLFESWHKDIFEHFYIDNPVRYNGIFQYYFGVKFIGKELFDRISKDTLSCLETKFDVDLHTPTAFEKSLLSIVDEDIARQNLSNRITSLYNHLIDDKKKNSS</sequence>
<dbReference type="Proteomes" id="UP001181258">
    <property type="component" value="Unassembled WGS sequence"/>
</dbReference>
<accession>A0AAE4LEC1</accession>
<dbReference type="RefSeq" id="WP_315977364.1">
    <property type="nucleotide sequence ID" value="NZ_JAWDHD010000011.1"/>
</dbReference>
<organism evidence="1 2">
    <name type="scientific">Phocaeicola vulgatus</name>
    <name type="common">Bacteroides vulgatus</name>
    <dbReference type="NCBI Taxonomy" id="821"/>
    <lineage>
        <taxon>Bacteria</taxon>
        <taxon>Pseudomonadati</taxon>
        <taxon>Bacteroidota</taxon>
        <taxon>Bacteroidia</taxon>
        <taxon>Bacteroidales</taxon>
        <taxon>Bacteroidaceae</taxon>
        <taxon>Phocaeicola</taxon>
    </lineage>
</organism>
<name>A0AAE4LEC1_PHOVU</name>
<protein>
    <submittedName>
        <fullName evidence="1">Uncharacterized protein</fullName>
    </submittedName>
</protein>
<evidence type="ECO:0000313" key="1">
    <source>
        <dbReference type="EMBL" id="MDU0249561.1"/>
    </source>
</evidence>
<dbReference type="AlphaFoldDB" id="A0AAE4LEC1"/>
<dbReference type="EMBL" id="JAWDHD010000011">
    <property type="protein sequence ID" value="MDU0249561.1"/>
    <property type="molecule type" value="Genomic_DNA"/>
</dbReference>
<reference evidence="1" key="1">
    <citation type="submission" date="2023-10" db="EMBL/GenBank/DDBJ databases">
        <title>Genome of potential pathogenic bacteria in Crohn's disease.</title>
        <authorList>
            <person name="Rodriguez-Palacios A."/>
        </authorList>
    </citation>
    <scope>NUCLEOTIDE SEQUENCE</scope>
    <source>
        <strain evidence="1">CavFT-hAR107</strain>
    </source>
</reference>
<comment type="caution">
    <text evidence="1">The sequence shown here is derived from an EMBL/GenBank/DDBJ whole genome shotgun (WGS) entry which is preliminary data.</text>
</comment>
<proteinExistence type="predicted"/>
<gene>
    <name evidence="1" type="ORF">RVY68_12920</name>
</gene>
<evidence type="ECO:0000313" key="2">
    <source>
        <dbReference type="Proteomes" id="UP001181258"/>
    </source>
</evidence>